<evidence type="ECO:0008006" key="4">
    <source>
        <dbReference type="Google" id="ProtNLM"/>
    </source>
</evidence>
<evidence type="ECO:0000313" key="2">
    <source>
        <dbReference type="EMBL" id="ADO97554.1"/>
    </source>
</evidence>
<dbReference type="OrthoDB" id="23130at10239"/>
<dbReference type="Proteomes" id="UP000006524">
    <property type="component" value="Segment"/>
</dbReference>
<evidence type="ECO:0000256" key="1">
    <source>
        <dbReference type="SAM" id="Phobius"/>
    </source>
</evidence>
<dbReference type="EMBL" id="GU071095">
    <property type="protein sequence ID" value="ADO97554.1"/>
    <property type="molecule type" value="Genomic_DNA"/>
</dbReference>
<protein>
    <recommendedName>
        <fullName evidence="4">Transmembrane protein</fullName>
    </recommendedName>
</protein>
<evidence type="ECO:0000313" key="3">
    <source>
        <dbReference type="Proteomes" id="UP000006524"/>
    </source>
</evidence>
<accession>E3SJA6</accession>
<proteinExistence type="predicted"/>
<keyword evidence="1" id="KW-0472">Membrane</keyword>
<sequence length="70" mass="8251">MKECDPKWKQWCIACCSSQLWLFPAMLLGVLILIEGVHTDAHRKMEMDVHGYCRQNAEHQENLKFGDDDW</sequence>
<reference evidence="2 3" key="1">
    <citation type="journal article" date="2010" name="Environ. Microbiol.">
        <title>Genomic analysis of oceanic cyanobacterial myoviruses compared with T4-like myoviruses from diverse hosts and environments.</title>
        <authorList>
            <person name="Sullivan M.B."/>
            <person name="Huang K.H."/>
            <person name="Ignacio-Espinoza J.C."/>
            <person name="Berlin A.M."/>
            <person name="Kelly L."/>
            <person name="Weigele P.R."/>
            <person name="DeFrancesco A.S."/>
            <person name="Kern S.E."/>
            <person name="Thompson L.R."/>
            <person name="Young S."/>
            <person name="Yandava C."/>
            <person name="Fu R."/>
            <person name="Krastins B."/>
            <person name="Chase M."/>
            <person name="Sarracino D."/>
            <person name="Osburne M.S."/>
            <person name="Henn M.R."/>
            <person name="Chisholm S.W."/>
        </authorList>
    </citation>
    <scope>NUCLEOTIDE SEQUENCE [LARGE SCALE GENOMIC DNA]</scope>
    <source>
        <strain evidence="2">8017-1</strain>
    </source>
</reference>
<feature type="transmembrane region" description="Helical" evidence="1">
    <location>
        <begin position="20"/>
        <end position="37"/>
    </location>
</feature>
<keyword evidence="1" id="KW-1133">Transmembrane helix</keyword>
<dbReference type="GeneID" id="10326844"/>
<dbReference type="RefSeq" id="YP_004322368.1">
    <property type="nucleotide sequence ID" value="NC_015279.1"/>
</dbReference>
<gene>
    <name evidence="2" type="ORF">SSM2_221</name>
</gene>
<organism evidence="2 3">
    <name type="scientific">Synechococcus phage S-SM2</name>
    <dbReference type="NCBI Taxonomy" id="444860"/>
    <lineage>
        <taxon>Viruses</taxon>
        <taxon>Duplodnaviria</taxon>
        <taxon>Heunggongvirae</taxon>
        <taxon>Uroviricota</taxon>
        <taxon>Caudoviricetes</taxon>
        <taxon>Pantevenvirales</taxon>
        <taxon>Kyanoviridae</taxon>
        <taxon>Nilusvirus</taxon>
        <taxon>Nilusvirus ssm2</taxon>
    </lineage>
</organism>
<name>E3SJA6_9CAUD</name>
<dbReference type="KEGG" id="vg:10326844"/>
<keyword evidence="1" id="KW-0812">Transmembrane</keyword>
<keyword evidence="3" id="KW-1185">Reference proteome</keyword>